<keyword evidence="3" id="KW-1185">Reference proteome</keyword>
<keyword evidence="1" id="KW-0472">Membrane</keyword>
<gene>
    <name evidence="2" type="ORF">CAEBREN_26189</name>
</gene>
<evidence type="ECO:0000313" key="3">
    <source>
        <dbReference type="Proteomes" id="UP000008068"/>
    </source>
</evidence>
<dbReference type="AlphaFoldDB" id="G0MEU6"/>
<dbReference type="InParanoid" id="G0MEU6"/>
<name>G0MEU6_CAEBE</name>
<feature type="transmembrane region" description="Helical" evidence="1">
    <location>
        <begin position="53"/>
        <end position="78"/>
    </location>
</feature>
<sequence length="185" mass="20968">MKNKNIVGDKHSPNTVIDTQPLPTELVDGTSVIFGNANEEELDDFLEKLHQEHAYTCPVLCLAMLFVLATGSTSWYLLSITQTGLQAMFYNMAALRNSIGRKLLIVLSFTLMTISILMMATDENLRYRNEAFIKKLMFCLFFISATIGFILMNMYNIKLAVVFNQEVACNIRREVEEDIDCSDSD</sequence>
<dbReference type="OMA" id="ACNIRRE"/>
<proteinExistence type="predicted"/>
<keyword evidence="1" id="KW-0812">Transmembrane</keyword>
<keyword evidence="1" id="KW-1133">Transmembrane helix</keyword>
<dbReference type="Proteomes" id="UP000008068">
    <property type="component" value="Unassembled WGS sequence"/>
</dbReference>
<feature type="transmembrane region" description="Helical" evidence="1">
    <location>
        <begin position="99"/>
        <end position="120"/>
    </location>
</feature>
<dbReference type="EMBL" id="GL379791">
    <property type="protein sequence ID" value="EGT51994.1"/>
    <property type="molecule type" value="Genomic_DNA"/>
</dbReference>
<dbReference type="HOGENOM" id="CLU_1462564_0_0_1"/>
<reference evidence="3" key="1">
    <citation type="submission" date="2011-07" db="EMBL/GenBank/DDBJ databases">
        <authorList>
            <consortium name="Caenorhabditis brenneri Sequencing and Analysis Consortium"/>
            <person name="Wilson R.K."/>
        </authorList>
    </citation>
    <scope>NUCLEOTIDE SEQUENCE [LARGE SCALE GENOMIC DNA]</scope>
    <source>
        <strain evidence="3">PB2801</strain>
    </source>
</reference>
<evidence type="ECO:0000256" key="1">
    <source>
        <dbReference type="SAM" id="Phobius"/>
    </source>
</evidence>
<protein>
    <submittedName>
        <fullName evidence="2">Uncharacterized protein</fullName>
    </submittedName>
</protein>
<dbReference type="eggNOG" id="ENOG502TKK5">
    <property type="taxonomic scope" value="Eukaryota"/>
</dbReference>
<evidence type="ECO:0000313" key="2">
    <source>
        <dbReference type="EMBL" id="EGT51994.1"/>
    </source>
</evidence>
<organism evidence="3">
    <name type="scientific">Caenorhabditis brenneri</name>
    <name type="common">Nematode worm</name>
    <dbReference type="NCBI Taxonomy" id="135651"/>
    <lineage>
        <taxon>Eukaryota</taxon>
        <taxon>Metazoa</taxon>
        <taxon>Ecdysozoa</taxon>
        <taxon>Nematoda</taxon>
        <taxon>Chromadorea</taxon>
        <taxon>Rhabditida</taxon>
        <taxon>Rhabditina</taxon>
        <taxon>Rhabditomorpha</taxon>
        <taxon>Rhabditoidea</taxon>
        <taxon>Rhabditidae</taxon>
        <taxon>Peloderinae</taxon>
        <taxon>Caenorhabditis</taxon>
    </lineage>
</organism>
<accession>G0MEU6</accession>